<evidence type="ECO:0000313" key="1">
    <source>
        <dbReference type="EMBL" id="GMF46236.1"/>
    </source>
</evidence>
<reference evidence="1" key="1">
    <citation type="submission" date="2023-04" db="EMBL/GenBank/DDBJ databases">
        <title>Phytophthora fragariaefolia NBRC 109709.</title>
        <authorList>
            <person name="Ichikawa N."/>
            <person name="Sato H."/>
            <person name="Tonouchi N."/>
        </authorList>
    </citation>
    <scope>NUCLEOTIDE SEQUENCE</scope>
    <source>
        <strain evidence="1">NBRC 109709</strain>
    </source>
</reference>
<dbReference type="Proteomes" id="UP001165121">
    <property type="component" value="Unassembled WGS sequence"/>
</dbReference>
<dbReference type="AlphaFoldDB" id="A0A9W6XW01"/>
<evidence type="ECO:0000313" key="2">
    <source>
        <dbReference type="Proteomes" id="UP001165121"/>
    </source>
</evidence>
<keyword evidence="2" id="KW-1185">Reference proteome</keyword>
<name>A0A9W6XW01_9STRA</name>
<gene>
    <name evidence="1" type="ORF">Pfra01_001692200</name>
</gene>
<organism evidence="1 2">
    <name type="scientific">Phytophthora fragariaefolia</name>
    <dbReference type="NCBI Taxonomy" id="1490495"/>
    <lineage>
        <taxon>Eukaryota</taxon>
        <taxon>Sar</taxon>
        <taxon>Stramenopiles</taxon>
        <taxon>Oomycota</taxon>
        <taxon>Peronosporomycetes</taxon>
        <taxon>Peronosporales</taxon>
        <taxon>Peronosporaceae</taxon>
        <taxon>Phytophthora</taxon>
    </lineage>
</organism>
<protein>
    <submittedName>
        <fullName evidence="1">Unnamed protein product</fullName>
    </submittedName>
</protein>
<accession>A0A9W6XW01</accession>
<sequence length="453" mass="50118">MFAGNQALSSLERHDQELADAIAEFCMSGNDNPLPRNNMHQNKAFKLTIRSMEIVGANSLVNPEAFGLLSDIVSYLHCPTKTESIAHCDNDARDKLIKDRERLECCYLQKLGQIVVSCRFDYEFVSVILAFLANLLRFDQAYHEVLRSVGLVNSLVALFLNQTNIVCSAAGSTQIRVEYPTSTVGPSQSCGRTSNSTVIDEKIIISMLASHCHQRAKRHHQLDNALCRADYIVLIDVMQLLVDVVQSETLTEGGLRNVHTLCGLPMLESVCTMIGHATFQREGLALWTSIIRLSLSQQQDATLLRNAVNTLLQALRYVSLAVYFPQNGDVTLAFPGNMVVLQGALSCIETLLRPRSVPTAGKESEPRSSQYKWLDETHMKEQFLKTLLDCDIILSLLGVLCAVTQKCEATAHDTSTRGDTTTSYIATALSLQSIFSLVTTCSEAEQQFCRCAL</sequence>
<comment type="caution">
    <text evidence="1">The sequence shown here is derived from an EMBL/GenBank/DDBJ whole genome shotgun (WGS) entry which is preliminary data.</text>
</comment>
<dbReference type="OrthoDB" id="126482at2759"/>
<dbReference type="EMBL" id="BSXT01001955">
    <property type="protein sequence ID" value="GMF46236.1"/>
    <property type="molecule type" value="Genomic_DNA"/>
</dbReference>
<proteinExistence type="predicted"/>